<accession>A0A0S3EZC0</accession>
<sequence length="180" mass="20341">MDYLAQVKERCLAERTVATRERYDKFIHDAIDPWHKHMLTVLRDHWWSEIIGDVDATMATLVKDPVYQFHGGSLHTAVVNTTEAAREMYASLYDAGYYPGGVLENMRIACADWGVVIESDLTSVLPGAAFNLPNMRIDPALPYQSTSQAVQSQPFDRETGLMKGEIVYLGDITEIFIARR</sequence>
<evidence type="ECO:0000313" key="2">
    <source>
        <dbReference type="Proteomes" id="UP000056968"/>
    </source>
</evidence>
<dbReference type="Proteomes" id="UP000056968">
    <property type="component" value="Chromosome"/>
</dbReference>
<protein>
    <submittedName>
        <fullName evidence="1">Uncharacterized protein</fullName>
    </submittedName>
</protein>
<dbReference type="EMBL" id="CP013264">
    <property type="protein sequence ID" value="ALR20772.1"/>
    <property type="molecule type" value="Genomic_DNA"/>
</dbReference>
<keyword evidence="2" id="KW-1185">Reference proteome</keyword>
<organism evidence="1 2">
    <name type="scientific">Sphingobium baderi</name>
    <dbReference type="NCBI Taxonomy" id="1332080"/>
    <lineage>
        <taxon>Bacteria</taxon>
        <taxon>Pseudomonadati</taxon>
        <taxon>Pseudomonadota</taxon>
        <taxon>Alphaproteobacteria</taxon>
        <taxon>Sphingomonadales</taxon>
        <taxon>Sphingomonadaceae</taxon>
        <taxon>Sphingobium</taxon>
    </lineage>
</organism>
<gene>
    <name evidence="1" type="ORF">ATN00_11160</name>
</gene>
<dbReference type="RefSeq" id="WP_062064705.1">
    <property type="nucleotide sequence ID" value="NZ_CP013264.1"/>
</dbReference>
<evidence type="ECO:0000313" key="1">
    <source>
        <dbReference type="EMBL" id="ALR20772.1"/>
    </source>
</evidence>
<dbReference type="KEGG" id="sbd:ATN00_11160"/>
<reference evidence="1 2" key="1">
    <citation type="submission" date="2015-11" db="EMBL/GenBank/DDBJ databases">
        <title>A Two-component Flavoprotein Monooxygenase System MeaXY Responsible for para-Hydroxylation of 2-Methyl-6-ethylaniline and 2,6-Diethylaniline in Sphingobium baderi DE-13.</title>
        <authorList>
            <person name="Cheng M."/>
            <person name="Meng Q."/>
            <person name="Yang Y."/>
            <person name="Chu C."/>
            <person name="Yan X."/>
            <person name="He J."/>
            <person name="Li S."/>
        </authorList>
    </citation>
    <scope>NUCLEOTIDE SEQUENCE [LARGE SCALE GENOMIC DNA]</scope>
    <source>
        <strain evidence="1 2">DE-13</strain>
    </source>
</reference>
<dbReference type="AlphaFoldDB" id="A0A0S3EZC0"/>
<dbReference type="OrthoDB" id="2375018at2"/>
<dbReference type="STRING" id="1332080.ATN00_11160"/>
<name>A0A0S3EZC0_9SPHN</name>
<proteinExistence type="predicted"/>